<feature type="domain" description="TfoX N-terminal" evidence="1">
    <location>
        <begin position="16"/>
        <end position="60"/>
    </location>
</feature>
<dbReference type="InterPro" id="IPR047525">
    <property type="entry name" value="TfoX-like"/>
</dbReference>
<dbReference type="InterPro" id="IPR007076">
    <property type="entry name" value="TfoX_N"/>
</dbReference>
<dbReference type="OrthoDB" id="4225809at2"/>
<evidence type="ECO:0000313" key="4">
    <source>
        <dbReference type="Proteomes" id="UP000255417"/>
    </source>
</evidence>
<dbReference type="Pfam" id="PF04993">
    <property type="entry name" value="TfoX_N"/>
    <property type="match status" value="1"/>
</dbReference>
<dbReference type="PANTHER" id="PTHR36121">
    <property type="entry name" value="PROTEIN SXY"/>
    <property type="match status" value="1"/>
</dbReference>
<dbReference type="Gene3D" id="1.10.150.20">
    <property type="entry name" value="5' to 3' exonuclease, C-terminal subdomain"/>
    <property type="match status" value="1"/>
</dbReference>
<evidence type="ECO:0000313" key="3">
    <source>
        <dbReference type="EMBL" id="SUB59649.1"/>
    </source>
</evidence>
<dbReference type="InterPro" id="IPR007077">
    <property type="entry name" value="TfoX_C"/>
</dbReference>
<proteinExistence type="predicted"/>
<keyword evidence="4" id="KW-1185">Reference proteome</keyword>
<evidence type="ECO:0000259" key="2">
    <source>
        <dbReference type="Pfam" id="PF04994"/>
    </source>
</evidence>
<name>A0A379CBY7_9PAST</name>
<dbReference type="Gene3D" id="3.30.1460.30">
    <property type="entry name" value="YgaC/TfoX-N like chaperone"/>
    <property type="match status" value="1"/>
</dbReference>
<feature type="domain" description="TfoX C-terminal" evidence="2">
    <location>
        <begin position="110"/>
        <end position="187"/>
    </location>
</feature>
<dbReference type="SUPFAM" id="SSF159894">
    <property type="entry name" value="YgaC/TfoX-N like"/>
    <property type="match status" value="1"/>
</dbReference>
<dbReference type="AlphaFoldDB" id="A0A379CBY7"/>
<organism evidence="3 4">
    <name type="scientific">Phocoenobacter uteri</name>
    <dbReference type="NCBI Taxonomy" id="146806"/>
    <lineage>
        <taxon>Bacteria</taxon>
        <taxon>Pseudomonadati</taxon>
        <taxon>Pseudomonadota</taxon>
        <taxon>Gammaproteobacteria</taxon>
        <taxon>Pasteurellales</taxon>
        <taxon>Pasteurellaceae</taxon>
        <taxon>Phocoenobacter</taxon>
    </lineage>
</organism>
<dbReference type="RefSeq" id="WP_147285454.1">
    <property type="nucleotide sequence ID" value="NZ_LWIF01000001.1"/>
</dbReference>
<sequence length="208" mass="24335">MNKVSANTAEIRNVLEPLVGLIAIKTYFSYYGLFVDNIMFGLYKDGQFYLKITEDLIEKYNISFTKGNPILVRDFHFFDKDRFYQFSQNNFLSDLITDLKQKQATNKIEKSIRHLPNMNINLERLLQRHGINTIDDLYNLGEIQVFVKLIEQGVDVAEVFLFKLHGALHNKLVYILKDEQKQSLLRETDAALYDAGLRKRFSQKIKKS</sequence>
<protein>
    <submittedName>
        <fullName evidence="3">Regulator of competence-specific genes</fullName>
    </submittedName>
</protein>
<accession>A0A379CBY7</accession>
<dbReference type="Proteomes" id="UP000255417">
    <property type="component" value="Unassembled WGS sequence"/>
</dbReference>
<gene>
    <name evidence="3" type="primary">sxy</name>
    <name evidence="3" type="ORF">NCTC12872_01653</name>
</gene>
<evidence type="ECO:0000259" key="1">
    <source>
        <dbReference type="Pfam" id="PF04993"/>
    </source>
</evidence>
<dbReference type="EMBL" id="UGTA01000001">
    <property type="protein sequence ID" value="SUB59649.1"/>
    <property type="molecule type" value="Genomic_DNA"/>
</dbReference>
<dbReference type="Pfam" id="PF04994">
    <property type="entry name" value="TfoX_C"/>
    <property type="match status" value="1"/>
</dbReference>
<dbReference type="PANTHER" id="PTHR36121:SF1">
    <property type="entry name" value="PROTEIN SXY"/>
    <property type="match status" value="1"/>
</dbReference>
<reference evidence="3 4" key="1">
    <citation type="submission" date="2018-06" db="EMBL/GenBank/DDBJ databases">
        <authorList>
            <consortium name="Pathogen Informatics"/>
            <person name="Doyle S."/>
        </authorList>
    </citation>
    <scope>NUCLEOTIDE SEQUENCE [LARGE SCALE GENOMIC DNA]</scope>
    <source>
        <strain evidence="3 4">NCTC12872</strain>
    </source>
</reference>